<keyword evidence="2" id="KW-0472">Membrane</keyword>
<name>M3G6D3_LEPIT</name>
<accession>M3G6D3</accession>
<feature type="compositionally biased region" description="Basic and acidic residues" evidence="1">
    <location>
        <begin position="21"/>
        <end position="32"/>
    </location>
</feature>
<evidence type="ECO:0000313" key="4">
    <source>
        <dbReference type="Proteomes" id="UP000011778"/>
    </source>
</evidence>
<proteinExistence type="predicted"/>
<organism evidence="3 4">
    <name type="scientific">Leptospira interrogans serovar Copenhageni str. LT2050</name>
    <dbReference type="NCBI Taxonomy" id="1001598"/>
    <lineage>
        <taxon>Bacteria</taxon>
        <taxon>Pseudomonadati</taxon>
        <taxon>Spirochaetota</taxon>
        <taxon>Spirochaetia</taxon>
        <taxon>Leptospirales</taxon>
        <taxon>Leptospiraceae</taxon>
        <taxon>Leptospira</taxon>
    </lineage>
</organism>
<evidence type="ECO:0000256" key="2">
    <source>
        <dbReference type="SAM" id="Phobius"/>
    </source>
</evidence>
<sequence length="88" mass="10493">MCAFFFLSYGFFQKSDTLLQKDSKTQETETKRTGSFQNESPRKINRTYSNRLFFVLNSKVHFILPFKKNPSFYFCLFALGCFYLYFGD</sequence>
<dbReference type="EMBL" id="AFMD02000376">
    <property type="protein sequence ID" value="EMG20820.1"/>
    <property type="molecule type" value="Genomic_DNA"/>
</dbReference>
<evidence type="ECO:0000313" key="3">
    <source>
        <dbReference type="EMBL" id="EMG20820.1"/>
    </source>
</evidence>
<dbReference type="Proteomes" id="UP000011778">
    <property type="component" value="Unassembled WGS sequence"/>
</dbReference>
<comment type="caution">
    <text evidence="3">The sequence shown here is derived from an EMBL/GenBank/DDBJ whole genome shotgun (WGS) entry which is preliminary data.</text>
</comment>
<evidence type="ECO:0000256" key="1">
    <source>
        <dbReference type="SAM" id="MobiDB-lite"/>
    </source>
</evidence>
<feature type="region of interest" description="Disordered" evidence="1">
    <location>
        <begin position="21"/>
        <end position="41"/>
    </location>
</feature>
<reference evidence="3 4" key="1">
    <citation type="submission" date="2013-02" db="EMBL/GenBank/DDBJ databases">
        <authorList>
            <person name="Harkins D.M."/>
            <person name="Durkin A.S."/>
            <person name="Brinkac L.M."/>
            <person name="Haft D.H."/>
            <person name="Selengut J.D."/>
            <person name="Sanka R."/>
            <person name="DePew J."/>
            <person name="Purushe J."/>
            <person name="Tulsiani S.M."/>
            <person name="Graham G.C."/>
            <person name="Burns M.-A."/>
            <person name="Dohnt M.F."/>
            <person name="Smythe L.D."/>
            <person name="McKay D.B."/>
            <person name="Craig S.B."/>
            <person name="Vinetz J.M."/>
            <person name="Sutton G.G."/>
            <person name="Nierman W.C."/>
            <person name="Fouts D.E."/>
        </authorList>
    </citation>
    <scope>NUCLEOTIDE SEQUENCE [LARGE SCALE GENOMIC DNA]</scope>
    <source>
        <strain evidence="3 4">LT2050</strain>
    </source>
</reference>
<gene>
    <name evidence="3" type="ORF">LEP1GSC150_4569</name>
</gene>
<keyword evidence="2" id="KW-0812">Transmembrane</keyword>
<protein>
    <submittedName>
        <fullName evidence="3">Uncharacterized protein</fullName>
    </submittedName>
</protein>
<keyword evidence="2" id="KW-1133">Transmembrane helix</keyword>
<dbReference type="AlphaFoldDB" id="M3G6D3"/>
<feature type="transmembrane region" description="Helical" evidence="2">
    <location>
        <begin position="70"/>
        <end position="86"/>
    </location>
</feature>